<evidence type="ECO:0000256" key="2">
    <source>
        <dbReference type="SAM" id="Phobius"/>
    </source>
</evidence>
<proteinExistence type="predicted"/>
<dbReference type="Proteomes" id="UP001209878">
    <property type="component" value="Unassembled WGS sequence"/>
</dbReference>
<evidence type="ECO:0000256" key="1">
    <source>
        <dbReference type="SAM" id="MobiDB-lite"/>
    </source>
</evidence>
<sequence length="288" mass="31377">MKIMRPSTEPPSSRQDGRAAPAQNVVIVPAEPESRYWRNYASESSLLLGIAHIVIGILCIMCNLVAIGAQSPTAVAGHGIWGGAFSVTFVILSILAVSIFVLMIFTVSAVGVGQNHEEGRELARAMDGLMLFLSLCEAVVAIWSAAGCCASVCCGRRHHSDTVLQRGTPMTNAGRPEVLYTTGTSYPQAAVPRQQGRLPHLDSLAASSSVSPLQPANSNSSVARLCTRFPRQRYPTLRSHQLPTLPNTPLRVKYKRLFKVTHMGDVHQYPEPGEKTKRLRFKTLFSTR</sequence>
<keyword evidence="4" id="KW-1185">Reference proteome</keyword>
<organism evidence="3 4">
    <name type="scientific">Ridgeia piscesae</name>
    <name type="common">Tubeworm</name>
    <dbReference type="NCBI Taxonomy" id="27915"/>
    <lineage>
        <taxon>Eukaryota</taxon>
        <taxon>Metazoa</taxon>
        <taxon>Spiralia</taxon>
        <taxon>Lophotrochozoa</taxon>
        <taxon>Annelida</taxon>
        <taxon>Polychaeta</taxon>
        <taxon>Sedentaria</taxon>
        <taxon>Canalipalpata</taxon>
        <taxon>Sabellida</taxon>
        <taxon>Siboglinidae</taxon>
        <taxon>Ridgeia</taxon>
    </lineage>
</organism>
<dbReference type="PANTHER" id="PTHR23320">
    <property type="entry name" value="MEMBRANE-SPANNING 4-DOMAINS SUBFAMILY A MS4A -RELATED"/>
    <property type="match status" value="1"/>
</dbReference>
<feature type="transmembrane region" description="Helical" evidence="2">
    <location>
        <begin position="80"/>
        <end position="107"/>
    </location>
</feature>
<accession>A0AAD9PDM2</accession>
<feature type="transmembrane region" description="Helical" evidence="2">
    <location>
        <begin position="45"/>
        <end position="68"/>
    </location>
</feature>
<feature type="region of interest" description="Disordered" evidence="1">
    <location>
        <begin position="1"/>
        <end position="21"/>
    </location>
</feature>
<dbReference type="AlphaFoldDB" id="A0AAD9PDM2"/>
<reference evidence="3" key="1">
    <citation type="journal article" date="2023" name="Mol. Biol. Evol.">
        <title>Third-Generation Sequencing Reveals the Adaptive Role of the Epigenome in Three Deep-Sea Polychaetes.</title>
        <authorList>
            <person name="Perez M."/>
            <person name="Aroh O."/>
            <person name="Sun Y."/>
            <person name="Lan Y."/>
            <person name="Juniper S.K."/>
            <person name="Young C.R."/>
            <person name="Angers B."/>
            <person name="Qian P.Y."/>
        </authorList>
    </citation>
    <scope>NUCLEOTIDE SEQUENCE</scope>
    <source>
        <strain evidence="3">R07B-5</strain>
    </source>
</reference>
<evidence type="ECO:0000313" key="4">
    <source>
        <dbReference type="Proteomes" id="UP001209878"/>
    </source>
</evidence>
<dbReference type="PANTHER" id="PTHR23320:SF165">
    <property type="entry name" value="MARVEL DOMAIN-CONTAINING PROTEIN"/>
    <property type="match status" value="1"/>
</dbReference>
<gene>
    <name evidence="3" type="ORF">NP493_26g06045</name>
</gene>
<dbReference type="InterPro" id="IPR030417">
    <property type="entry name" value="MS4A"/>
</dbReference>
<keyword evidence="2" id="KW-0812">Transmembrane</keyword>
<dbReference type="EMBL" id="JAODUO010000027">
    <property type="protein sequence ID" value="KAK2192606.1"/>
    <property type="molecule type" value="Genomic_DNA"/>
</dbReference>
<evidence type="ECO:0000313" key="3">
    <source>
        <dbReference type="EMBL" id="KAK2192606.1"/>
    </source>
</evidence>
<protein>
    <submittedName>
        <fullName evidence="3">Uncharacterized protein</fullName>
    </submittedName>
</protein>
<name>A0AAD9PDM2_RIDPI</name>
<keyword evidence="2" id="KW-1133">Transmembrane helix</keyword>
<comment type="caution">
    <text evidence="3">The sequence shown here is derived from an EMBL/GenBank/DDBJ whole genome shotgun (WGS) entry which is preliminary data.</text>
</comment>
<keyword evidence="2" id="KW-0472">Membrane</keyword>